<keyword evidence="3" id="KW-1185">Reference proteome</keyword>
<comment type="caution">
    <text evidence="2">The sequence shown here is derived from an EMBL/GenBank/DDBJ whole genome shotgun (WGS) entry which is preliminary data.</text>
</comment>
<dbReference type="Proteomes" id="UP000801492">
    <property type="component" value="Unassembled WGS sequence"/>
</dbReference>
<dbReference type="OrthoDB" id="8187571at2759"/>
<organism evidence="2 3">
    <name type="scientific">Ignelater luminosus</name>
    <name type="common">Cucubano</name>
    <name type="synonym">Pyrophorus luminosus</name>
    <dbReference type="NCBI Taxonomy" id="2038154"/>
    <lineage>
        <taxon>Eukaryota</taxon>
        <taxon>Metazoa</taxon>
        <taxon>Ecdysozoa</taxon>
        <taxon>Arthropoda</taxon>
        <taxon>Hexapoda</taxon>
        <taxon>Insecta</taxon>
        <taxon>Pterygota</taxon>
        <taxon>Neoptera</taxon>
        <taxon>Endopterygota</taxon>
        <taxon>Coleoptera</taxon>
        <taxon>Polyphaga</taxon>
        <taxon>Elateriformia</taxon>
        <taxon>Elateroidea</taxon>
        <taxon>Elateridae</taxon>
        <taxon>Agrypninae</taxon>
        <taxon>Pyrophorini</taxon>
        <taxon>Ignelater</taxon>
    </lineage>
</organism>
<name>A0A8K0C9W2_IGNLU</name>
<protein>
    <submittedName>
        <fullName evidence="2">Uncharacterized protein</fullName>
    </submittedName>
</protein>
<dbReference type="AlphaFoldDB" id="A0A8K0C9W2"/>
<evidence type="ECO:0000313" key="3">
    <source>
        <dbReference type="Proteomes" id="UP000801492"/>
    </source>
</evidence>
<feature type="region of interest" description="Disordered" evidence="1">
    <location>
        <begin position="60"/>
        <end position="131"/>
    </location>
</feature>
<evidence type="ECO:0000256" key="1">
    <source>
        <dbReference type="SAM" id="MobiDB-lite"/>
    </source>
</evidence>
<sequence length="161" mass="18531">MVNKPSFWNDPEMVRQAYVRGFISTNIIKRFSTTNIYPYNPHMFANTDFLSSEVMNRPLPNLSANDPQASTSVEASTSKEILSENQSSYDADPNTKKLKLTKGATELRKPKRDKRRKIYIDETSPESKSYNEIEVENKNADEEDVAFIVNLLYSHSKTHEF</sequence>
<feature type="compositionally biased region" description="Polar residues" evidence="1">
    <location>
        <begin position="62"/>
        <end position="89"/>
    </location>
</feature>
<evidence type="ECO:0000313" key="2">
    <source>
        <dbReference type="EMBL" id="KAF2882154.1"/>
    </source>
</evidence>
<proteinExistence type="predicted"/>
<gene>
    <name evidence="2" type="ORF">ILUMI_24010</name>
</gene>
<accession>A0A8K0C9W2</accession>
<reference evidence="2" key="1">
    <citation type="submission" date="2019-08" db="EMBL/GenBank/DDBJ databases">
        <title>The genome of the North American firefly Photinus pyralis.</title>
        <authorList>
            <consortium name="Photinus pyralis genome working group"/>
            <person name="Fallon T.R."/>
            <person name="Sander Lower S.E."/>
            <person name="Weng J.-K."/>
        </authorList>
    </citation>
    <scope>NUCLEOTIDE SEQUENCE</scope>
    <source>
        <strain evidence="2">TRF0915ILg1</strain>
        <tissue evidence="2">Whole body</tissue>
    </source>
</reference>
<dbReference type="EMBL" id="VTPC01090648">
    <property type="protein sequence ID" value="KAF2882154.1"/>
    <property type="molecule type" value="Genomic_DNA"/>
</dbReference>